<dbReference type="PANTHER" id="PTHR30474:SF2">
    <property type="entry name" value="PEPTIDOGLYCAN GLYCOSYLTRANSFERASE FTSW-RELATED"/>
    <property type="match status" value="1"/>
</dbReference>
<name>A0A9D1HAI6_9FLAO</name>
<dbReference type="GO" id="GO:0009252">
    <property type="term" value="P:peptidoglycan biosynthetic process"/>
    <property type="evidence" value="ECO:0007669"/>
    <property type="project" value="UniProtKB-KW"/>
</dbReference>
<organism evidence="18 19">
    <name type="scientific">Candidatus Merdimorpha stercoravium</name>
    <dbReference type="NCBI Taxonomy" id="2840863"/>
    <lineage>
        <taxon>Bacteria</taxon>
        <taxon>Pseudomonadati</taxon>
        <taxon>Bacteroidota</taxon>
        <taxon>Flavobacteriia</taxon>
        <taxon>Flavobacteriales</taxon>
        <taxon>Candidatus Merdimorpha</taxon>
    </lineage>
</organism>
<feature type="transmembrane region" description="Helical" evidence="17">
    <location>
        <begin position="198"/>
        <end position="216"/>
    </location>
</feature>
<evidence type="ECO:0000256" key="16">
    <source>
        <dbReference type="SAM" id="MobiDB-lite"/>
    </source>
</evidence>
<dbReference type="GO" id="GO:0008955">
    <property type="term" value="F:peptidoglycan glycosyltransferase activity"/>
    <property type="evidence" value="ECO:0007669"/>
    <property type="project" value="UniProtKB-EC"/>
</dbReference>
<evidence type="ECO:0000256" key="4">
    <source>
        <dbReference type="ARBA" id="ARBA00022692"/>
    </source>
</evidence>
<evidence type="ECO:0000256" key="9">
    <source>
        <dbReference type="ARBA" id="ARBA00032370"/>
    </source>
</evidence>
<dbReference type="GO" id="GO:0015648">
    <property type="term" value="F:lipid-linked peptidoglycan transporter activity"/>
    <property type="evidence" value="ECO:0007669"/>
    <property type="project" value="TreeGrafter"/>
</dbReference>
<evidence type="ECO:0000256" key="10">
    <source>
        <dbReference type="ARBA" id="ARBA00033270"/>
    </source>
</evidence>
<feature type="region of interest" description="Disordered" evidence="16">
    <location>
        <begin position="395"/>
        <end position="447"/>
    </location>
</feature>
<keyword evidence="3" id="KW-0808">Transferase</keyword>
<sequence length="447" mass="49588">MKNPADGILRIDFHILRHGDKVIWGVVILLLLFSLLGVISTSTIRQVSSISSVFITFARDVLAGVLSMFLAYWLNYRLYRGLTWIVVVLTIGALVWAFFSGTVIEGQNAGRWVRVLGFSFQPSAFALIAMVMFTARYLEKYSRDPQRMLGWKHRVIDLWGPVLVMAALIIPHNLSTGLIFLFSFYVMLVIGRYPFKHIVVTVLAFILGAALVFGAYKMNRDLFEGSRVGTWMARIENYVSRSKSKEMSKEEREKYLQITAAQTAIALGGSLPAAGPGKSIQKYFLSQADSDFIFSILVEEYSVVGGAFILLLFAVFAVRVTVQALRVEDLFGLLVLCGLLCVIMCQAIVHTGVNVGMLPVTGQNLPFISSGGTSIIASCLMVGIMQKIIMNAREKTPLPPLPSSPSSDPRPQQPEAAAQEEENDIPEEDAPEEQKRQEKARQILENI</sequence>
<evidence type="ECO:0000256" key="3">
    <source>
        <dbReference type="ARBA" id="ARBA00022679"/>
    </source>
</evidence>
<evidence type="ECO:0000256" key="7">
    <source>
        <dbReference type="ARBA" id="ARBA00022989"/>
    </source>
</evidence>
<dbReference type="AlphaFoldDB" id="A0A9D1HAI6"/>
<dbReference type="Pfam" id="PF01098">
    <property type="entry name" value="FTSW_RODA_SPOVE"/>
    <property type="match status" value="1"/>
</dbReference>
<feature type="transmembrane region" description="Helical" evidence="17">
    <location>
        <begin position="365"/>
        <end position="385"/>
    </location>
</feature>
<evidence type="ECO:0000256" key="15">
    <source>
        <dbReference type="ARBA" id="ARBA00049902"/>
    </source>
</evidence>
<evidence type="ECO:0000256" key="14">
    <source>
        <dbReference type="ARBA" id="ARBA00044770"/>
    </source>
</evidence>
<dbReference type="Proteomes" id="UP000824161">
    <property type="component" value="Unassembled WGS sequence"/>
</dbReference>
<reference evidence="18" key="1">
    <citation type="submission" date="2020-10" db="EMBL/GenBank/DDBJ databases">
        <authorList>
            <person name="Gilroy R."/>
        </authorList>
    </citation>
    <scope>NUCLEOTIDE SEQUENCE</scope>
    <source>
        <strain evidence="18">1383</strain>
    </source>
</reference>
<evidence type="ECO:0000313" key="19">
    <source>
        <dbReference type="Proteomes" id="UP000824161"/>
    </source>
</evidence>
<evidence type="ECO:0000256" key="8">
    <source>
        <dbReference type="ARBA" id="ARBA00023136"/>
    </source>
</evidence>
<feature type="compositionally biased region" description="Basic and acidic residues" evidence="16">
    <location>
        <begin position="432"/>
        <end position="447"/>
    </location>
</feature>
<dbReference type="GO" id="GO:0008360">
    <property type="term" value="P:regulation of cell shape"/>
    <property type="evidence" value="ECO:0007669"/>
    <property type="project" value="UniProtKB-KW"/>
</dbReference>
<dbReference type="InterPro" id="IPR001182">
    <property type="entry name" value="FtsW/RodA"/>
</dbReference>
<comment type="caution">
    <text evidence="18">The sequence shown here is derived from an EMBL/GenBank/DDBJ whole genome shotgun (WGS) entry which is preliminary data.</text>
</comment>
<keyword evidence="7 17" id="KW-1133">Transmembrane helix</keyword>
<evidence type="ECO:0000256" key="13">
    <source>
        <dbReference type="ARBA" id="ARBA00041418"/>
    </source>
</evidence>
<proteinExistence type="inferred from homology"/>
<feature type="transmembrane region" description="Helical" evidence="17">
    <location>
        <begin position="21"/>
        <end position="44"/>
    </location>
</feature>
<keyword evidence="2" id="KW-0328">Glycosyltransferase</keyword>
<evidence type="ECO:0000256" key="5">
    <source>
        <dbReference type="ARBA" id="ARBA00022960"/>
    </source>
</evidence>
<dbReference type="GO" id="GO:0032153">
    <property type="term" value="C:cell division site"/>
    <property type="evidence" value="ECO:0007669"/>
    <property type="project" value="TreeGrafter"/>
</dbReference>
<feature type="transmembrane region" description="Helical" evidence="17">
    <location>
        <begin position="119"/>
        <end position="138"/>
    </location>
</feature>
<dbReference type="EC" id="2.4.99.28" evidence="14"/>
<dbReference type="GO" id="GO:0051301">
    <property type="term" value="P:cell division"/>
    <property type="evidence" value="ECO:0007669"/>
    <property type="project" value="InterPro"/>
</dbReference>
<keyword evidence="4 17" id="KW-0812">Transmembrane</keyword>
<comment type="catalytic activity">
    <reaction evidence="15">
        <text>[GlcNAc-(1-&gt;4)-Mur2Ac(oyl-L-Ala-gamma-D-Glu-L-Lys-D-Ala-D-Ala)](n)-di-trans,octa-cis-undecaprenyl diphosphate + beta-D-GlcNAc-(1-&gt;4)-Mur2Ac(oyl-L-Ala-gamma-D-Glu-L-Lys-D-Ala-D-Ala)-di-trans,octa-cis-undecaprenyl diphosphate = [GlcNAc-(1-&gt;4)-Mur2Ac(oyl-L-Ala-gamma-D-Glu-L-Lys-D-Ala-D-Ala)](n+1)-di-trans,octa-cis-undecaprenyl diphosphate + di-trans,octa-cis-undecaprenyl diphosphate + H(+)</text>
        <dbReference type="Rhea" id="RHEA:23708"/>
        <dbReference type="Rhea" id="RHEA-COMP:9602"/>
        <dbReference type="Rhea" id="RHEA-COMP:9603"/>
        <dbReference type="ChEBI" id="CHEBI:15378"/>
        <dbReference type="ChEBI" id="CHEBI:58405"/>
        <dbReference type="ChEBI" id="CHEBI:60033"/>
        <dbReference type="ChEBI" id="CHEBI:78435"/>
        <dbReference type="EC" id="2.4.99.28"/>
    </reaction>
</comment>
<keyword evidence="5" id="KW-0133">Cell shape</keyword>
<feature type="transmembrane region" description="Helical" evidence="17">
    <location>
        <begin position="50"/>
        <end position="74"/>
    </location>
</feature>
<evidence type="ECO:0000256" key="1">
    <source>
        <dbReference type="ARBA" id="ARBA00004141"/>
    </source>
</evidence>
<accession>A0A9D1HAI6</accession>
<reference evidence="18" key="2">
    <citation type="journal article" date="2021" name="PeerJ">
        <title>Extensive microbial diversity within the chicken gut microbiome revealed by metagenomics and culture.</title>
        <authorList>
            <person name="Gilroy R."/>
            <person name="Ravi A."/>
            <person name="Getino M."/>
            <person name="Pursley I."/>
            <person name="Horton D.L."/>
            <person name="Alikhan N.F."/>
            <person name="Baker D."/>
            <person name="Gharbi K."/>
            <person name="Hall N."/>
            <person name="Watson M."/>
            <person name="Adriaenssens E.M."/>
            <person name="Foster-Nyarko E."/>
            <person name="Jarju S."/>
            <person name="Secka A."/>
            <person name="Antonio M."/>
            <person name="Oren A."/>
            <person name="Chaudhuri R.R."/>
            <person name="La Ragione R."/>
            <person name="Hildebrand F."/>
            <person name="Pallen M.J."/>
        </authorList>
    </citation>
    <scope>NUCLEOTIDE SEQUENCE</scope>
    <source>
        <strain evidence="18">1383</strain>
    </source>
</reference>
<evidence type="ECO:0000256" key="12">
    <source>
        <dbReference type="ARBA" id="ARBA00041185"/>
    </source>
</evidence>
<feature type="transmembrane region" description="Helical" evidence="17">
    <location>
        <begin position="158"/>
        <end position="186"/>
    </location>
</feature>
<feature type="compositionally biased region" description="Low complexity" evidence="16">
    <location>
        <begin position="404"/>
        <end position="417"/>
    </location>
</feature>
<protein>
    <recommendedName>
        <fullName evidence="12">Probable peptidoglycan glycosyltransferase FtsW</fullName>
        <ecNumber evidence="14">2.4.99.28</ecNumber>
    </recommendedName>
    <alternativeName>
        <fullName evidence="13">Cell division protein FtsW</fullName>
    </alternativeName>
    <alternativeName>
        <fullName evidence="10">Cell wall polymerase</fullName>
    </alternativeName>
    <alternativeName>
        <fullName evidence="9">Peptidoglycan polymerase</fullName>
    </alternativeName>
</protein>
<evidence type="ECO:0000256" key="2">
    <source>
        <dbReference type="ARBA" id="ARBA00022676"/>
    </source>
</evidence>
<comment type="similarity">
    <text evidence="11">Belongs to the SEDS family. FtsW subfamily.</text>
</comment>
<keyword evidence="8 17" id="KW-0472">Membrane</keyword>
<feature type="compositionally biased region" description="Acidic residues" evidence="16">
    <location>
        <begin position="418"/>
        <end position="431"/>
    </location>
</feature>
<dbReference type="EMBL" id="DVLY01000074">
    <property type="protein sequence ID" value="HIT97815.1"/>
    <property type="molecule type" value="Genomic_DNA"/>
</dbReference>
<evidence type="ECO:0000256" key="6">
    <source>
        <dbReference type="ARBA" id="ARBA00022984"/>
    </source>
</evidence>
<feature type="transmembrane region" description="Helical" evidence="17">
    <location>
        <begin position="330"/>
        <end position="353"/>
    </location>
</feature>
<gene>
    <name evidence="18" type="ORF">IAC44_03155</name>
</gene>
<dbReference type="PANTHER" id="PTHR30474">
    <property type="entry name" value="CELL CYCLE PROTEIN"/>
    <property type="match status" value="1"/>
</dbReference>
<comment type="subcellular location">
    <subcellularLocation>
        <location evidence="1">Membrane</location>
        <topology evidence="1">Multi-pass membrane protein</topology>
    </subcellularLocation>
</comment>
<feature type="transmembrane region" description="Helical" evidence="17">
    <location>
        <begin position="293"/>
        <end position="318"/>
    </location>
</feature>
<evidence type="ECO:0000256" key="11">
    <source>
        <dbReference type="ARBA" id="ARBA00038053"/>
    </source>
</evidence>
<feature type="transmembrane region" description="Helical" evidence="17">
    <location>
        <begin position="81"/>
        <end position="99"/>
    </location>
</feature>
<keyword evidence="6" id="KW-0573">Peptidoglycan synthesis</keyword>
<evidence type="ECO:0000256" key="17">
    <source>
        <dbReference type="SAM" id="Phobius"/>
    </source>
</evidence>
<evidence type="ECO:0000313" key="18">
    <source>
        <dbReference type="EMBL" id="HIT97815.1"/>
    </source>
</evidence>
<dbReference type="GO" id="GO:0005886">
    <property type="term" value="C:plasma membrane"/>
    <property type="evidence" value="ECO:0007669"/>
    <property type="project" value="TreeGrafter"/>
</dbReference>